<dbReference type="SUPFAM" id="SSF56935">
    <property type="entry name" value="Porins"/>
    <property type="match status" value="1"/>
</dbReference>
<dbReference type="PANTHER" id="PTHR30069:SF29">
    <property type="entry name" value="HEMOGLOBIN AND HEMOGLOBIN-HAPTOGLOBIN-BINDING PROTEIN 1-RELATED"/>
    <property type="match status" value="1"/>
</dbReference>
<keyword evidence="3 10" id="KW-1134">Transmembrane beta strand</keyword>
<dbReference type="EMBL" id="JAJNEC010000004">
    <property type="protein sequence ID" value="MCD2422167.1"/>
    <property type="molecule type" value="Genomic_DNA"/>
</dbReference>
<dbReference type="Gene3D" id="2.170.130.10">
    <property type="entry name" value="TonB-dependent receptor, plug domain"/>
    <property type="match status" value="1"/>
</dbReference>
<feature type="domain" description="TonB-dependent receptor-like beta-barrel" evidence="13">
    <location>
        <begin position="316"/>
        <end position="679"/>
    </location>
</feature>
<evidence type="ECO:0000256" key="2">
    <source>
        <dbReference type="ARBA" id="ARBA00022448"/>
    </source>
</evidence>
<accession>A0ABS8PM39</accession>
<keyword evidence="2 10" id="KW-0813">Transport</keyword>
<organism evidence="15 16">
    <name type="scientific">Niabella pedocola</name>
    <dbReference type="NCBI Taxonomy" id="1752077"/>
    <lineage>
        <taxon>Bacteria</taxon>
        <taxon>Pseudomonadati</taxon>
        <taxon>Bacteroidota</taxon>
        <taxon>Chitinophagia</taxon>
        <taxon>Chitinophagales</taxon>
        <taxon>Chitinophagaceae</taxon>
        <taxon>Niabella</taxon>
    </lineage>
</organism>
<dbReference type="SUPFAM" id="SSF49464">
    <property type="entry name" value="Carboxypeptidase regulatory domain-like"/>
    <property type="match status" value="1"/>
</dbReference>
<dbReference type="Proteomes" id="UP001199816">
    <property type="component" value="Unassembled WGS sequence"/>
</dbReference>
<keyword evidence="9 10" id="KW-0998">Cell outer membrane</keyword>
<keyword evidence="6 11" id="KW-0798">TonB box</keyword>
<evidence type="ECO:0000313" key="15">
    <source>
        <dbReference type="EMBL" id="MCD2422167.1"/>
    </source>
</evidence>
<evidence type="ECO:0000313" key="16">
    <source>
        <dbReference type="Proteomes" id="UP001199816"/>
    </source>
</evidence>
<feature type="signal peptide" evidence="12">
    <location>
        <begin position="1"/>
        <end position="19"/>
    </location>
</feature>
<dbReference type="InterPro" id="IPR037066">
    <property type="entry name" value="Plug_dom_sf"/>
</dbReference>
<protein>
    <submittedName>
        <fullName evidence="15">TonB-dependent receptor</fullName>
    </submittedName>
</protein>
<evidence type="ECO:0000259" key="14">
    <source>
        <dbReference type="Pfam" id="PF07715"/>
    </source>
</evidence>
<gene>
    <name evidence="15" type="ORF">LQ567_05290</name>
</gene>
<sequence>MKKLLFLSIVMLCAYVSYAQSNLTLSVKNKEDKTPLPGATVFIESPSKSVIADSSGRVVIENLPNGNYAVTISFVGFKEEKLTVTLPQADAAGSEVLLEHGEEGHEDEEEVVVTSTRISRTIANTPTRTEVISGEELEEKGNMKPGDIRMMLNESTGIQTQQTSATSFNSGIRIQGLDGRYTQILRDGYPLYSGFSGGLSLLQIAPLDLKQVEVIKGSASTLYGGGAIAGLVNLISKTPGEQRELNFLANGTTAGGLDLSGFYSQRYGKAGVTVFASRNSNRAYDPADIGLSAIPKFERYTVNPRLFLYGKRTTANFGVTYITEDRTGGSMDYIKNGAPGFFEKNNTDRITTQLGIAHKLSENSTLQLKNSYSRFDRLIAIPDYRFDGLQQSSFSELTWNRAGEKADWVIGANVLTEDLKERKQTDFPLRNYSYVTYGVFAQNAWTVSDLLVLETGLRGDYVTHYGFELMPRASAMFKIAPALTTRIGGGYGYKTPTIFTEEAERMQFRDLLPIDIHHAENERSVGGNWDINYRTSIGAVGISLNHLFFYTKLRRPLVLVTEDDGTAALKNSDGYLDTKGMETNLRVSYGDFKLFVGYTYTDANTHFTGGKEWLPLTARYRLNNVLMYEVEDKWKLGLEAYYYSKQQLSDGTSGKPYWITGFMAEKLWETFSLFVNFENFTDTRQTRFGSIYTGTIDHPVFRDIYAPLDGFVVNGGIKLKL</sequence>
<dbReference type="InterPro" id="IPR036942">
    <property type="entry name" value="Beta-barrel_TonB_sf"/>
</dbReference>
<evidence type="ECO:0000256" key="4">
    <source>
        <dbReference type="ARBA" id="ARBA00022692"/>
    </source>
</evidence>
<keyword evidence="16" id="KW-1185">Reference proteome</keyword>
<keyword evidence="5 12" id="KW-0732">Signal</keyword>
<dbReference type="PANTHER" id="PTHR30069">
    <property type="entry name" value="TONB-DEPENDENT OUTER MEMBRANE RECEPTOR"/>
    <property type="match status" value="1"/>
</dbReference>
<evidence type="ECO:0000256" key="11">
    <source>
        <dbReference type="RuleBase" id="RU003357"/>
    </source>
</evidence>
<dbReference type="Pfam" id="PF13715">
    <property type="entry name" value="CarbopepD_reg_2"/>
    <property type="match status" value="1"/>
</dbReference>
<dbReference type="InterPro" id="IPR000531">
    <property type="entry name" value="Beta-barrel_TonB"/>
</dbReference>
<proteinExistence type="inferred from homology"/>
<evidence type="ECO:0000256" key="7">
    <source>
        <dbReference type="ARBA" id="ARBA00023136"/>
    </source>
</evidence>
<dbReference type="Gene3D" id="2.60.40.1120">
    <property type="entry name" value="Carboxypeptidase-like, regulatory domain"/>
    <property type="match status" value="1"/>
</dbReference>
<dbReference type="Pfam" id="PF00593">
    <property type="entry name" value="TonB_dep_Rec_b-barrel"/>
    <property type="match status" value="1"/>
</dbReference>
<evidence type="ECO:0000256" key="1">
    <source>
        <dbReference type="ARBA" id="ARBA00004571"/>
    </source>
</evidence>
<dbReference type="PROSITE" id="PS52016">
    <property type="entry name" value="TONB_DEPENDENT_REC_3"/>
    <property type="match status" value="1"/>
</dbReference>
<reference evidence="15 16" key="1">
    <citation type="submission" date="2021-11" db="EMBL/GenBank/DDBJ databases">
        <title>Genomic of Niabella pedocola.</title>
        <authorList>
            <person name="Wu T."/>
        </authorList>
    </citation>
    <scope>NUCLEOTIDE SEQUENCE [LARGE SCALE GENOMIC DNA]</scope>
    <source>
        <strain evidence="15 16">JCM 31011</strain>
    </source>
</reference>
<dbReference type="InterPro" id="IPR012910">
    <property type="entry name" value="Plug_dom"/>
</dbReference>
<keyword evidence="4 10" id="KW-0812">Transmembrane</keyword>
<dbReference type="RefSeq" id="WP_231003070.1">
    <property type="nucleotide sequence ID" value="NZ_JAJNEC010000004.1"/>
</dbReference>
<comment type="caution">
    <text evidence="15">The sequence shown here is derived from an EMBL/GenBank/DDBJ whole genome shotgun (WGS) entry which is preliminary data.</text>
</comment>
<dbReference type="Gene3D" id="2.40.170.20">
    <property type="entry name" value="TonB-dependent receptor, beta-barrel domain"/>
    <property type="match status" value="1"/>
</dbReference>
<keyword evidence="7 10" id="KW-0472">Membrane</keyword>
<evidence type="ECO:0000256" key="6">
    <source>
        <dbReference type="ARBA" id="ARBA00023077"/>
    </source>
</evidence>
<evidence type="ECO:0000259" key="13">
    <source>
        <dbReference type="Pfam" id="PF00593"/>
    </source>
</evidence>
<evidence type="ECO:0000256" key="9">
    <source>
        <dbReference type="ARBA" id="ARBA00023237"/>
    </source>
</evidence>
<comment type="subcellular location">
    <subcellularLocation>
        <location evidence="1 10">Cell outer membrane</location>
        <topology evidence="1 10">Multi-pass membrane protein</topology>
    </subcellularLocation>
</comment>
<dbReference type="Pfam" id="PF07715">
    <property type="entry name" value="Plug"/>
    <property type="match status" value="1"/>
</dbReference>
<dbReference type="InterPro" id="IPR039426">
    <property type="entry name" value="TonB-dep_rcpt-like"/>
</dbReference>
<name>A0ABS8PM39_9BACT</name>
<feature type="chain" id="PRO_5045445089" evidence="12">
    <location>
        <begin position="20"/>
        <end position="721"/>
    </location>
</feature>
<dbReference type="InterPro" id="IPR008969">
    <property type="entry name" value="CarboxyPept-like_regulatory"/>
</dbReference>
<comment type="similarity">
    <text evidence="10 11">Belongs to the TonB-dependent receptor family.</text>
</comment>
<evidence type="ECO:0000256" key="8">
    <source>
        <dbReference type="ARBA" id="ARBA00023170"/>
    </source>
</evidence>
<evidence type="ECO:0000256" key="12">
    <source>
        <dbReference type="SAM" id="SignalP"/>
    </source>
</evidence>
<evidence type="ECO:0000256" key="3">
    <source>
        <dbReference type="ARBA" id="ARBA00022452"/>
    </source>
</evidence>
<evidence type="ECO:0000256" key="10">
    <source>
        <dbReference type="PROSITE-ProRule" id="PRU01360"/>
    </source>
</evidence>
<feature type="domain" description="TonB-dependent receptor plug" evidence="14">
    <location>
        <begin position="123"/>
        <end position="230"/>
    </location>
</feature>
<keyword evidence="8 15" id="KW-0675">Receptor</keyword>
<evidence type="ECO:0000256" key="5">
    <source>
        <dbReference type="ARBA" id="ARBA00022729"/>
    </source>
</evidence>